<evidence type="ECO:0000313" key="16">
    <source>
        <dbReference type="Proteomes" id="UP000613740"/>
    </source>
</evidence>
<evidence type="ECO:0000256" key="1">
    <source>
        <dbReference type="ARBA" id="ARBA00003986"/>
    </source>
</evidence>
<feature type="domain" description="tRNA-specific 2-thiouridylase MnmA-like central" evidence="14">
    <location>
        <begin position="398"/>
        <end position="460"/>
    </location>
</feature>
<dbReference type="PANTHER" id="PTHR43052:SF1">
    <property type="entry name" value="TRNA-5-TAURINOMETHYLURIDINE 2-SULFURTRANSFERASE"/>
    <property type="match status" value="1"/>
</dbReference>
<dbReference type="Gene3D" id="2.30.30.280">
    <property type="entry name" value="Adenine nucleotide alpha hydrolases-like domains"/>
    <property type="match status" value="1"/>
</dbReference>
<gene>
    <name evidence="15" type="ORF">HYH02_007107</name>
</gene>
<dbReference type="PANTHER" id="PTHR43052">
    <property type="match status" value="1"/>
</dbReference>
<evidence type="ECO:0000256" key="6">
    <source>
        <dbReference type="ARBA" id="ARBA00022694"/>
    </source>
</evidence>
<keyword evidence="6" id="KW-0819">tRNA processing</keyword>
<dbReference type="InterPro" id="IPR014729">
    <property type="entry name" value="Rossmann-like_a/b/a_fold"/>
</dbReference>
<comment type="similarity">
    <text evidence="2">Belongs to the MnmA/TRMU family.</text>
</comment>
<evidence type="ECO:0000256" key="8">
    <source>
        <dbReference type="ARBA" id="ARBA00022840"/>
    </source>
</evidence>
<evidence type="ECO:0000256" key="12">
    <source>
        <dbReference type="SAM" id="MobiDB-lite"/>
    </source>
</evidence>
<evidence type="ECO:0000256" key="2">
    <source>
        <dbReference type="ARBA" id="ARBA00006191"/>
    </source>
</evidence>
<feature type="compositionally biased region" description="Gly residues" evidence="12">
    <location>
        <begin position="254"/>
        <end position="266"/>
    </location>
</feature>
<dbReference type="InterPro" id="IPR046884">
    <property type="entry name" value="MnmA-like_central"/>
</dbReference>
<comment type="function">
    <text evidence="1">Catalyzes the 2-thiolation of uridine at the wobble position (U34) of mitochondrial tRNA(Lys), tRNA(Glu) and tRNA(Gln). Required for the formation of 5-taurinomethyl-2-thiouridine (tm5s2U) of mitochondrial tRNA(Lys), tRNA(Glu), and tRNA(Gln) at the wobble position. ATP is required to activate the C2 atom of the wobble base.</text>
</comment>
<dbReference type="AlphaFoldDB" id="A0A835WIP0"/>
<dbReference type="GO" id="GO:0000049">
    <property type="term" value="F:tRNA binding"/>
    <property type="evidence" value="ECO:0007669"/>
    <property type="project" value="UniProtKB-KW"/>
</dbReference>
<evidence type="ECO:0000313" key="15">
    <source>
        <dbReference type="EMBL" id="KAG2448082.1"/>
    </source>
</evidence>
<keyword evidence="8" id="KW-0067">ATP-binding</keyword>
<evidence type="ECO:0000256" key="4">
    <source>
        <dbReference type="ARBA" id="ARBA00022555"/>
    </source>
</evidence>
<evidence type="ECO:0000256" key="11">
    <source>
        <dbReference type="ARBA" id="ARBA00049564"/>
    </source>
</evidence>
<dbReference type="SUPFAM" id="SSF52402">
    <property type="entry name" value="Adenine nucleotide alpha hydrolases-like"/>
    <property type="match status" value="1"/>
</dbReference>
<evidence type="ECO:0000259" key="13">
    <source>
        <dbReference type="Pfam" id="PF20258"/>
    </source>
</evidence>
<dbReference type="Pfam" id="PF03054">
    <property type="entry name" value="tRNA_Me_trans"/>
    <property type="match status" value="2"/>
</dbReference>
<dbReference type="Proteomes" id="UP000613740">
    <property type="component" value="Unassembled WGS sequence"/>
</dbReference>
<dbReference type="Pfam" id="PF20258">
    <property type="entry name" value="tRNA_Me_trans_C"/>
    <property type="match status" value="1"/>
</dbReference>
<feature type="region of interest" description="Disordered" evidence="12">
    <location>
        <begin position="254"/>
        <end position="302"/>
    </location>
</feature>
<keyword evidence="16" id="KW-1185">Reference proteome</keyword>
<comment type="caution">
    <text evidence="15">The sequence shown here is derived from an EMBL/GenBank/DDBJ whole genome shotgun (WGS) entry which is preliminary data.</text>
</comment>
<keyword evidence="7" id="KW-0547">Nucleotide-binding</keyword>
<evidence type="ECO:0000256" key="10">
    <source>
        <dbReference type="ARBA" id="ARBA00023157"/>
    </source>
</evidence>
<organism evidence="15 16">
    <name type="scientific">Chlamydomonas schloesseri</name>
    <dbReference type="NCBI Taxonomy" id="2026947"/>
    <lineage>
        <taxon>Eukaryota</taxon>
        <taxon>Viridiplantae</taxon>
        <taxon>Chlorophyta</taxon>
        <taxon>core chlorophytes</taxon>
        <taxon>Chlorophyceae</taxon>
        <taxon>CS clade</taxon>
        <taxon>Chlamydomonadales</taxon>
        <taxon>Chlamydomonadaceae</taxon>
        <taxon>Chlamydomonas</taxon>
    </lineage>
</organism>
<dbReference type="Pfam" id="PF20259">
    <property type="entry name" value="tRNA_Me_trans_M"/>
    <property type="match status" value="1"/>
</dbReference>
<evidence type="ECO:0000256" key="3">
    <source>
        <dbReference type="ARBA" id="ARBA00011953"/>
    </source>
</evidence>
<protein>
    <recommendedName>
        <fullName evidence="3">tRNA-5-taurinomethyluridine 2-sulfurtransferase</fullName>
        <ecNumber evidence="3">2.8.1.14</ecNumber>
    </recommendedName>
</protein>
<accession>A0A835WIP0</accession>
<evidence type="ECO:0000259" key="14">
    <source>
        <dbReference type="Pfam" id="PF20259"/>
    </source>
</evidence>
<dbReference type="InterPro" id="IPR046885">
    <property type="entry name" value="MnmA-like_C"/>
</dbReference>
<dbReference type="InterPro" id="IPR051305">
    <property type="entry name" value="tRNA_2-thiouridylase_MnmA"/>
</dbReference>
<dbReference type="GO" id="GO:0008033">
    <property type="term" value="P:tRNA processing"/>
    <property type="evidence" value="ECO:0007669"/>
    <property type="project" value="UniProtKB-KW"/>
</dbReference>
<dbReference type="EC" id="2.8.1.14" evidence="3"/>
<keyword evidence="5" id="KW-0808">Transferase</keyword>
<keyword evidence="4" id="KW-0820">tRNA-binding</keyword>
<dbReference type="Gene3D" id="2.40.30.10">
    <property type="entry name" value="Translation factors"/>
    <property type="match status" value="1"/>
</dbReference>
<dbReference type="CDD" id="cd01998">
    <property type="entry name" value="MnmA_TRMU-like"/>
    <property type="match status" value="1"/>
</dbReference>
<keyword evidence="10" id="KW-1015">Disulfide bond</keyword>
<dbReference type="EMBL" id="JAEHOD010000019">
    <property type="protein sequence ID" value="KAG2448082.1"/>
    <property type="molecule type" value="Genomic_DNA"/>
</dbReference>
<dbReference type="OrthoDB" id="3685at2759"/>
<keyword evidence="9" id="KW-0694">RNA-binding</keyword>
<dbReference type="GO" id="GO:0061708">
    <property type="term" value="F:tRNA-5-taurinomethyluridine 2-sulfurtransferase"/>
    <property type="evidence" value="ECO:0007669"/>
    <property type="project" value="UniProtKB-EC"/>
</dbReference>
<comment type="catalytic activity">
    <reaction evidence="11">
        <text>5-taurinomethyluridine(34) in tRNA + S-sulfanyl-L-cysteinyl-[protein] + AH2 + ATP = 5-taurinomethyl-2-thiouridine(34) in tRNA + L-cysteinyl-[protein] + A + AMP + diphosphate + H(+)</text>
        <dbReference type="Rhea" id="RHEA:47040"/>
        <dbReference type="Rhea" id="RHEA-COMP:10131"/>
        <dbReference type="Rhea" id="RHEA-COMP:11726"/>
        <dbReference type="Rhea" id="RHEA-COMP:11732"/>
        <dbReference type="Rhea" id="RHEA-COMP:11733"/>
        <dbReference type="ChEBI" id="CHEBI:13193"/>
        <dbReference type="ChEBI" id="CHEBI:15378"/>
        <dbReference type="ChEBI" id="CHEBI:17499"/>
        <dbReference type="ChEBI" id="CHEBI:29950"/>
        <dbReference type="ChEBI" id="CHEBI:30616"/>
        <dbReference type="ChEBI" id="CHEBI:33019"/>
        <dbReference type="ChEBI" id="CHEBI:61963"/>
        <dbReference type="ChEBI" id="CHEBI:87171"/>
        <dbReference type="ChEBI" id="CHEBI:87172"/>
        <dbReference type="ChEBI" id="CHEBI:456215"/>
        <dbReference type="EC" id="2.8.1.14"/>
    </reaction>
</comment>
<feature type="compositionally biased region" description="Gly residues" evidence="12">
    <location>
        <begin position="289"/>
        <end position="299"/>
    </location>
</feature>
<dbReference type="InterPro" id="IPR004506">
    <property type="entry name" value="MnmA-like"/>
</dbReference>
<reference evidence="15" key="1">
    <citation type="journal article" date="2020" name="bioRxiv">
        <title>Comparative genomics of Chlamydomonas.</title>
        <authorList>
            <person name="Craig R.J."/>
            <person name="Hasan A.R."/>
            <person name="Ness R.W."/>
            <person name="Keightley P.D."/>
        </authorList>
    </citation>
    <scope>NUCLEOTIDE SEQUENCE</scope>
    <source>
        <strain evidence="15">CCAP 11/173</strain>
    </source>
</reference>
<name>A0A835WIP0_9CHLO</name>
<evidence type="ECO:0000256" key="7">
    <source>
        <dbReference type="ARBA" id="ARBA00022741"/>
    </source>
</evidence>
<evidence type="ECO:0000256" key="5">
    <source>
        <dbReference type="ARBA" id="ARBA00022679"/>
    </source>
</evidence>
<dbReference type="GO" id="GO:0005524">
    <property type="term" value="F:ATP binding"/>
    <property type="evidence" value="ECO:0007669"/>
    <property type="project" value="UniProtKB-KW"/>
</dbReference>
<sequence length="603" mass="64116">MDIRRCSLARCLTSGAPVSVAQRRCGEGVGAATPSAAYVAPVATTRRRACGVARATGLSEIPTSSTQLPQLPTRGVGDKGFSDQYADDGYVAPPPEEWAQHPMLMAGCEPGKQLRVAVLLSGGVDSSLALRLLKAAGHSVTAFYLQIWFQEDFRNFWDSCPWEEDLEYARKVCDALGVKLEVVPLTTQYWDRVVSSSVAEIRAGRTPNPDIWCNSRVKFGAFYDHLAQHHSTEFDRVASGHYARVERRALEGAAGVGVGGSSGSGRAGAEEVVGEARRQSGGLASVSGRDGGSGSGSGQGAWQHGASAAAAWAAAPGAGAEGVQAREEVRLLLTPDAVKDQTYFLSGLTPDQLSRVMFPLGCLTKSQVRKLAAAADLANKNRKDSQGICFLGKVRFSEFVKEHLGEWHGPLLEAESGRKLGTHAGYWFYTVGQRGGIKLPGGPWYVVAKDTTHNVVLVSRQYYEGGKARNAFTCGPFNWLHPTERPRLGESGAGEAGEPLFVKVRHGPNMYRCTLRLEDRTGAPLSGSSRCTAEADVRQQSQQQEVYGTVVLEANDQGLAPGQYAVFYQGGTCVGSAVITGTGLDAAALAAAGLRPPVLSDSA</sequence>
<dbReference type="Gene3D" id="3.40.50.620">
    <property type="entry name" value="HUPs"/>
    <property type="match status" value="1"/>
</dbReference>
<evidence type="ECO:0000256" key="9">
    <source>
        <dbReference type="ARBA" id="ARBA00022884"/>
    </source>
</evidence>
<feature type="domain" description="tRNA-specific 2-thiouridylase MnmA-like C-terminal" evidence="13">
    <location>
        <begin position="549"/>
        <end position="579"/>
    </location>
</feature>
<proteinExistence type="inferred from homology"/>
<dbReference type="InterPro" id="IPR023382">
    <property type="entry name" value="MnmA-like_central_sf"/>
</dbReference>